<evidence type="ECO:0000259" key="1">
    <source>
        <dbReference type="SMART" id="SM00481"/>
    </source>
</evidence>
<dbReference type="GO" id="GO:0005829">
    <property type="term" value="C:cytosol"/>
    <property type="evidence" value="ECO:0007669"/>
    <property type="project" value="TreeGrafter"/>
</dbReference>
<keyword evidence="3" id="KW-1185">Reference proteome</keyword>
<dbReference type="InterPro" id="IPR003141">
    <property type="entry name" value="Pol/His_phosphatase_N"/>
</dbReference>
<dbReference type="EMBL" id="QFGA01000001">
    <property type="protein sequence ID" value="TEB07086.1"/>
    <property type="molecule type" value="Genomic_DNA"/>
</dbReference>
<organism evidence="2 3">
    <name type="scientific">Pelotomaculum schinkii</name>
    <dbReference type="NCBI Taxonomy" id="78350"/>
    <lineage>
        <taxon>Bacteria</taxon>
        <taxon>Bacillati</taxon>
        <taxon>Bacillota</taxon>
        <taxon>Clostridia</taxon>
        <taxon>Eubacteriales</taxon>
        <taxon>Desulfotomaculaceae</taxon>
        <taxon>Pelotomaculum</taxon>
    </lineage>
</organism>
<dbReference type="GO" id="GO:0008270">
    <property type="term" value="F:zinc ion binding"/>
    <property type="evidence" value="ECO:0007669"/>
    <property type="project" value="TreeGrafter"/>
</dbReference>
<dbReference type="AlphaFoldDB" id="A0A4Y7RE56"/>
<dbReference type="SUPFAM" id="SSF89550">
    <property type="entry name" value="PHP domain-like"/>
    <property type="match status" value="1"/>
</dbReference>
<dbReference type="GO" id="GO:0071978">
    <property type="term" value="P:bacterial-type flagellum-dependent swarming motility"/>
    <property type="evidence" value="ECO:0007669"/>
    <property type="project" value="TreeGrafter"/>
</dbReference>
<accession>A0A4Y7RE56</accession>
<dbReference type="GO" id="GO:0042578">
    <property type="term" value="F:phosphoric ester hydrolase activity"/>
    <property type="evidence" value="ECO:0007669"/>
    <property type="project" value="TreeGrafter"/>
</dbReference>
<dbReference type="Gene3D" id="3.20.20.140">
    <property type="entry name" value="Metal-dependent hydrolases"/>
    <property type="match status" value="1"/>
</dbReference>
<evidence type="ECO:0000313" key="3">
    <source>
        <dbReference type="Proteomes" id="UP000298324"/>
    </source>
</evidence>
<dbReference type="Proteomes" id="UP000298324">
    <property type="component" value="Unassembled WGS sequence"/>
</dbReference>
<dbReference type="InterPro" id="IPR050243">
    <property type="entry name" value="PHP_phosphatase"/>
</dbReference>
<keyword evidence="2" id="KW-0378">Hydrolase</keyword>
<dbReference type="Pfam" id="PF02811">
    <property type="entry name" value="PHP"/>
    <property type="match status" value="1"/>
</dbReference>
<dbReference type="InterPro" id="IPR016195">
    <property type="entry name" value="Pol/histidinol_Pase-like"/>
</dbReference>
<gene>
    <name evidence="2" type="primary">ycdX_1</name>
    <name evidence="2" type="ORF">Psch_00628</name>
</gene>
<feature type="domain" description="Polymerase/histidinol phosphatase N-terminal" evidence="1">
    <location>
        <begin position="5"/>
        <end position="79"/>
    </location>
</feature>
<dbReference type="PANTHER" id="PTHR36928:SF1">
    <property type="entry name" value="PHOSPHATASE YCDX-RELATED"/>
    <property type="match status" value="1"/>
</dbReference>
<comment type="caution">
    <text evidence="2">The sequence shown here is derived from an EMBL/GenBank/DDBJ whole genome shotgun (WGS) entry which is preliminary data.</text>
</comment>
<protein>
    <submittedName>
        <fullName evidence="2">Putative phosphatase YcdX</fullName>
        <ecNumber evidence="2">3.1.3.-</ecNumber>
    </submittedName>
</protein>
<evidence type="ECO:0000313" key="2">
    <source>
        <dbReference type="EMBL" id="TEB07086.1"/>
    </source>
</evidence>
<dbReference type="RefSeq" id="WP_190239078.1">
    <property type="nucleotide sequence ID" value="NZ_QFGA01000001.1"/>
</dbReference>
<sequence>MFLEGDLHLHTIASGHGFSTVKEIAGVAAKRGIKIIGITDHGLNMPGGPHVYYFRQLLGLPRVIEGVEVLRGVEANIIDTAGNLDMPEGLLAKLDLVLAGFHEECGYSGSSVEENTAAMIAAIHNPFVHIITHPGNPVFPVDIEKVVIAACHAKKALEINNNSFCLSRSGSAPNCTIFAKEIKKHNALLSINSDSHFCDTVGQCQYAMELINMTGINDESILNTSALRIKKYIGKKA</sequence>
<dbReference type="EC" id="3.1.3.-" evidence="2"/>
<dbReference type="InterPro" id="IPR004013">
    <property type="entry name" value="PHP_dom"/>
</dbReference>
<dbReference type="NCBIfam" id="NF006702">
    <property type="entry name" value="PRK09248.1"/>
    <property type="match status" value="1"/>
</dbReference>
<name>A0A4Y7RE56_9FIRM</name>
<proteinExistence type="predicted"/>
<reference evidence="2 3" key="1">
    <citation type="journal article" date="2018" name="Environ. Microbiol.">
        <title>Novel energy conservation strategies and behaviour of Pelotomaculum schinkii driving syntrophic propionate catabolism.</title>
        <authorList>
            <person name="Hidalgo-Ahumada C.A.P."/>
            <person name="Nobu M.K."/>
            <person name="Narihiro T."/>
            <person name="Tamaki H."/>
            <person name="Liu W.T."/>
            <person name="Kamagata Y."/>
            <person name="Stams A.J.M."/>
            <person name="Imachi H."/>
            <person name="Sousa D.Z."/>
        </authorList>
    </citation>
    <scope>NUCLEOTIDE SEQUENCE [LARGE SCALE GENOMIC DNA]</scope>
    <source>
        <strain evidence="2 3">HH</strain>
    </source>
</reference>
<dbReference type="SMART" id="SM00481">
    <property type="entry name" value="POLIIIAc"/>
    <property type="match status" value="1"/>
</dbReference>
<dbReference type="PANTHER" id="PTHR36928">
    <property type="entry name" value="PHOSPHATASE YCDX-RELATED"/>
    <property type="match status" value="1"/>
</dbReference>
<dbReference type="CDD" id="cd07437">
    <property type="entry name" value="PHP_HisPPase_Ycdx_like"/>
    <property type="match status" value="1"/>
</dbReference>